<gene>
    <name evidence="1" type="ORF">MAGMO_0583</name>
</gene>
<sequence>MPSLAWTPLPATLHEISGLAGISVEAVLHSPLTAKRRFFGILALAEGVVSPKCAKEPYKMGNLPQIKKLVLQLL</sequence>
<reference evidence="1" key="1">
    <citation type="submission" date="2015-04" db="EMBL/GenBank/DDBJ databases">
        <authorList>
            <person name="Syromyatnikov M.Y."/>
            <person name="Popov V.N."/>
        </authorList>
    </citation>
    <scope>NUCLEOTIDE SEQUENCE</scope>
    <source>
        <strain evidence="1">MO-1</strain>
    </source>
</reference>
<organism evidence="1">
    <name type="scientific">Magnetococcus massalia (strain MO-1)</name>
    <dbReference type="NCBI Taxonomy" id="451514"/>
    <lineage>
        <taxon>Bacteria</taxon>
        <taxon>Pseudomonadati</taxon>
        <taxon>Pseudomonadota</taxon>
        <taxon>Magnetococcia</taxon>
        <taxon>Magnetococcales</taxon>
        <taxon>Magnetococcaceae</taxon>
        <taxon>Magnetococcus</taxon>
    </lineage>
</organism>
<dbReference type="EMBL" id="LO017727">
    <property type="protein sequence ID" value="CRH04787.1"/>
    <property type="molecule type" value="Genomic_DNA"/>
</dbReference>
<name>A0A1S7LFE9_MAGMO</name>
<evidence type="ECO:0000313" key="1">
    <source>
        <dbReference type="EMBL" id="CRH04787.1"/>
    </source>
</evidence>
<proteinExistence type="predicted"/>
<dbReference type="AlphaFoldDB" id="A0A1S7LFE9"/>
<protein>
    <submittedName>
        <fullName evidence="1">Uncharacterized protein</fullName>
    </submittedName>
</protein>
<accession>A0A1S7LFE9</accession>